<feature type="active site" description="Tele-phosphohistidine intermediate" evidence="1">
    <location>
        <position position="8"/>
    </location>
</feature>
<dbReference type="CDD" id="cd07067">
    <property type="entry name" value="HP_PGM_like"/>
    <property type="match status" value="1"/>
</dbReference>
<dbReference type="GO" id="GO:0016791">
    <property type="term" value="F:phosphatase activity"/>
    <property type="evidence" value="ECO:0007669"/>
    <property type="project" value="TreeGrafter"/>
</dbReference>
<dbReference type="AlphaFoldDB" id="A0A7X3G8U6"/>
<dbReference type="SUPFAM" id="SSF53254">
    <property type="entry name" value="Phosphoglycerate mutase-like"/>
    <property type="match status" value="1"/>
</dbReference>
<dbReference type="Proteomes" id="UP000461595">
    <property type="component" value="Unassembled WGS sequence"/>
</dbReference>
<accession>A0A7X3G8U6</accession>
<dbReference type="SMART" id="SM00855">
    <property type="entry name" value="PGAM"/>
    <property type="match status" value="1"/>
</dbReference>
<dbReference type="RefSeq" id="WP_160333019.1">
    <property type="nucleotide sequence ID" value="NZ_CATKDJ010000099.1"/>
</dbReference>
<dbReference type="PANTHER" id="PTHR48100">
    <property type="entry name" value="BROAD-SPECIFICITY PHOSPHATASE YOR283W-RELATED"/>
    <property type="match status" value="1"/>
</dbReference>
<feature type="binding site" evidence="2">
    <location>
        <position position="58"/>
    </location>
    <ligand>
        <name>substrate</name>
    </ligand>
</feature>
<protein>
    <submittedName>
        <fullName evidence="3">Histidine phosphatase family protein</fullName>
    </submittedName>
</protein>
<evidence type="ECO:0000256" key="1">
    <source>
        <dbReference type="PIRSR" id="PIRSR613078-1"/>
    </source>
</evidence>
<organism evidence="3 4">
    <name type="scientific">Streptococcus danieliae</name>
    <dbReference type="NCBI Taxonomy" id="747656"/>
    <lineage>
        <taxon>Bacteria</taxon>
        <taxon>Bacillati</taxon>
        <taxon>Bacillota</taxon>
        <taxon>Bacilli</taxon>
        <taxon>Lactobacillales</taxon>
        <taxon>Streptococcaceae</taxon>
        <taxon>Streptococcus</taxon>
    </lineage>
</organism>
<dbReference type="OrthoDB" id="9782128at2"/>
<comment type="caution">
    <text evidence="3">The sequence shown here is derived from an EMBL/GenBank/DDBJ whole genome shotgun (WGS) entry which is preliminary data.</text>
</comment>
<evidence type="ECO:0000313" key="4">
    <source>
        <dbReference type="Proteomes" id="UP000461595"/>
    </source>
</evidence>
<gene>
    <name evidence="3" type="ORF">E5983_06230</name>
</gene>
<sequence>MKLYFVRHGRTEWNEEGRFQGASGDSPLLSQSIQDIELLGKHLQDIQFDRIFSSDLPRAVQTSQIIQSQSLHPVEIELQESLREWQLGRLEGQKITLMEAIYPQQMRAFRHNLALFNCRMFEAESVYQTTQRVRELVQSLQNQPYEHVLFIGHGANLVASLRTLLGAKPALIRDWGGLANASLTILETDDFRDFQLLSWNDISFLDSAKVQPAYSQPLQL</sequence>
<feature type="active site" description="Proton donor/acceptor" evidence="1">
    <location>
        <position position="84"/>
    </location>
</feature>
<proteinExistence type="predicted"/>
<name>A0A7X3G8U6_9STRE</name>
<dbReference type="PANTHER" id="PTHR48100:SF1">
    <property type="entry name" value="HISTIDINE PHOSPHATASE FAMILY PROTEIN-RELATED"/>
    <property type="match status" value="1"/>
</dbReference>
<reference evidence="3 4" key="1">
    <citation type="submission" date="2019-12" db="EMBL/GenBank/DDBJ databases">
        <title>Microbes associate with the intestines of laboratory mice.</title>
        <authorList>
            <person name="Navarre W."/>
            <person name="Wong E."/>
        </authorList>
    </citation>
    <scope>NUCLEOTIDE SEQUENCE [LARGE SCALE GENOMIC DNA]</scope>
    <source>
        <strain evidence="3 4">NM51_B2-22</strain>
    </source>
</reference>
<dbReference type="Pfam" id="PF00300">
    <property type="entry name" value="His_Phos_1"/>
    <property type="match status" value="1"/>
</dbReference>
<evidence type="ECO:0000256" key="2">
    <source>
        <dbReference type="PIRSR" id="PIRSR613078-2"/>
    </source>
</evidence>
<dbReference type="InterPro" id="IPR013078">
    <property type="entry name" value="His_Pase_superF_clade-1"/>
</dbReference>
<dbReference type="GO" id="GO:0005737">
    <property type="term" value="C:cytoplasm"/>
    <property type="evidence" value="ECO:0007669"/>
    <property type="project" value="TreeGrafter"/>
</dbReference>
<dbReference type="InterPro" id="IPR029033">
    <property type="entry name" value="His_PPase_superfam"/>
</dbReference>
<evidence type="ECO:0000313" key="3">
    <source>
        <dbReference type="EMBL" id="MVX59234.1"/>
    </source>
</evidence>
<dbReference type="EMBL" id="WSRS01000052">
    <property type="protein sequence ID" value="MVX59234.1"/>
    <property type="molecule type" value="Genomic_DNA"/>
</dbReference>
<dbReference type="Gene3D" id="3.40.50.1240">
    <property type="entry name" value="Phosphoglycerate mutase-like"/>
    <property type="match status" value="1"/>
</dbReference>
<dbReference type="InterPro" id="IPR050275">
    <property type="entry name" value="PGM_Phosphatase"/>
</dbReference>
<feature type="binding site" evidence="2">
    <location>
        <begin position="7"/>
        <end position="14"/>
    </location>
    <ligand>
        <name>substrate</name>
    </ligand>
</feature>